<comment type="caution">
    <text evidence="3">The sequence shown here is derived from an EMBL/GenBank/DDBJ whole genome shotgun (WGS) entry which is preliminary data.</text>
</comment>
<dbReference type="InterPro" id="IPR018013">
    <property type="entry name" value="Channel_Tsx-like"/>
</dbReference>
<dbReference type="SUPFAM" id="SSF111364">
    <property type="entry name" value="Tsx-like channel"/>
    <property type="match status" value="1"/>
</dbReference>
<evidence type="ECO:0000313" key="3">
    <source>
        <dbReference type="EMBL" id="MFC2974791.1"/>
    </source>
</evidence>
<proteinExistence type="inferred from homology"/>
<dbReference type="Proteomes" id="UP001595457">
    <property type="component" value="Unassembled WGS sequence"/>
</dbReference>
<protein>
    <submittedName>
        <fullName evidence="3">Outer membrane protein OmpK</fullName>
    </submittedName>
</protein>
<evidence type="ECO:0000313" key="4">
    <source>
        <dbReference type="Proteomes" id="UP001595457"/>
    </source>
</evidence>
<feature type="chain" id="PRO_5045455468" evidence="2">
    <location>
        <begin position="23"/>
        <end position="265"/>
    </location>
</feature>
<feature type="signal peptide" evidence="2">
    <location>
        <begin position="1"/>
        <end position="22"/>
    </location>
</feature>
<dbReference type="RefSeq" id="WP_377817083.1">
    <property type="nucleotide sequence ID" value="NZ_JBHRSJ010000036.1"/>
</dbReference>
<dbReference type="InterPro" id="IPR036777">
    <property type="entry name" value="Channel_Tsx-like_sf"/>
</dbReference>
<dbReference type="Gene3D" id="2.40.230.20">
    <property type="entry name" value="Nucleoside-specific channel-forming protein, Tsx-like"/>
    <property type="match status" value="1"/>
</dbReference>
<evidence type="ECO:0000256" key="2">
    <source>
        <dbReference type="SAM" id="SignalP"/>
    </source>
</evidence>
<keyword evidence="2" id="KW-0732">Signal</keyword>
<organism evidence="3 4">
    <name type="scientific">Azotobacter bryophylli</name>
    <dbReference type="NCBI Taxonomy" id="1986537"/>
    <lineage>
        <taxon>Bacteria</taxon>
        <taxon>Pseudomonadati</taxon>
        <taxon>Pseudomonadota</taxon>
        <taxon>Gammaproteobacteria</taxon>
        <taxon>Pseudomonadales</taxon>
        <taxon>Pseudomonadaceae</taxon>
        <taxon>Azotobacter</taxon>
    </lineage>
</organism>
<keyword evidence="4" id="KW-1185">Reference proteome</keyword>
<name>A0ABV7AZX8_9GAMM</name>
<accession>A0ABV7AZX8</accession>
<dbReference type="EMBL" id="JBHRSJ010000036">
    <property type="protein sequence ID" value="MFC2974791.1"/>
    <property type="molecule type" value="Genomic_DNA"/>
</dbReference>
<evidence type="ECO:0000256" key="1">
    <source>
        <dbReference type="ARBA" id="ARBA00008728"/>
    </source>
</evidence>
<gene>
    <name evidence="3" type="ORF">ACFOJE_21605</name>
</gene>
<sequence length="265" mass="29929">MKAVLRSTALAAGLFASGESLAGSPLIWQTNSLTYLWGEHFKVDAGDIQQTLTFEHASSWTWGDLFIFWDNKWFNGQASDGGHTYYGEITPRFSLGKIFRTDFSFGPVKDVLLATTFERGEHGNKSYLFGPGFDFKVPGFDYFQLNFYYRKPDGSYGNKPSGQWQLTHVSSVTLPVGGSDILIDGYIDWGMNDAGHRSVPGNYMHHNLHINPQIKYDLGKALSYQPKRLYVGIEYSYWANKYGIKSSKAFDTDESSTSLLLKMHF</sequence>
<comment type="similarity">
    <text evidence="1">Belongs to the nucleoside-specific channel-forming outer membrane porin (Tsx) (TC 1.B.10) family.</text>
</comment>
<dbReference type="Pfam" id="PF03502">
    <property type="entry name" value="Channel_Tsx"/>
    <property type="match status" value="1"/>
</dbReference>
<reference evidence="4" key="1">
    <citation type="journal article" date="2019" name="Int. J. Syst. Evol. Microbiol.">
        <title>The Global Catalogue of Microorganisms (GCM) 10K type strain sequencing project: providing services to taxonomists for standard genome sequencing and annotation.</title>
        <authorList>
            <consortium name="The Broad Institute Genomics Platform"/>
            <consortium name="The Broad Institute Genome Sequencing Center for Infectious Disease"/>
            <person name="Wu L."/>
            <person name="Ma J."/>
        </authorList>
    </citation>
    <scope>NUCLEOTIDE SEQUENCE [LARGE SCALE GENOMIC DNA]</scope>
    <source>
        <strain evidence="4">KCTC 62195</strain>
    </source>
</reference>